<dbReference type="InterPro" id="IPR018484">
    <property type="entry name" value="FGGY_N"/>
</dbReference>
<dbReference type="InterPro" id="IPR043129">
    <property type="entry name" value="ATPase_NBD"/>
</dbReference>
<keyword evidence="3 6" id="KW-0418">Kinase</keyword>
<dbReference type="PANTHER" id="PTHR43435">
    <property type="entry name" value="RIBULOKINASE"/>
    <property type="match status" value="1"/>
</dbReference>
<evidence type="ECO:0000256" key="2">
    <source>
        <dbReference type="ARBA" id="ARBA00022679"/>
    </source>
</evidence>
<comment type="similarity">
    <text evidence="1">Belongs to the FGGY kinase family.</text>
</comment>
<reference evidence="6 7" key="1">
    <citation type="submission" date="2024-09" db="EMBL/GenBank/DDBJ databases">
        <authorList>
            <person name="Sun Q."/>
            <person name="Mori K."/>
        </authorList>
    </citation>
    <scope>NUCLEOTIDE SEQUENCE [LARGE SCALE GENOMIC DNA]</scope>
    <source>
        <strain evidence="6 7">CCM 7904</strain>
    </source>
</reference>
<feature type="domain" description="Carbohydrate kinase FGGY C-terminal" evidence="5">
    <location>
        <begin position="277"/>
        <end position="484"/>
    </location>
</feature>
<evidence type="ECO:0000256" key="3">
    <source>
        <dbReference type="ARBA" id="ARBA00022777"/>
    </source>
</evidence>
<dbReference type="PIRSF" id="PIRSF000538">
    <property type="entry name" value="GlpK"/>
    <property type="match status" value="1"/>
</dbReference>
<dbReference type="GO" id="GO:0016301">
    <property type="term" value="F:kinase activity"/>
    <property type="evidence" value="ECO:0007669"/>
    <property type="project" value="UniProtKB-KW"/>
</dbReference>
<dbReference type="InterPro" id="IPR006003">
    <property type="entry name" value="FGGY_RbtK-like"/>
</dbReference>
<organism evidence="6 7">
    <name type="scientific">Paracoccus rhizosphaerae</name>
    <dbReference type="NCBI Taxonomy" id="1133347"/>
    <lineage>
        <taxon>Bacteria</taxon>
        <taxon>Pseudomonadati</taxon>
        <taxon>Pseudomonadota</taxon>
        <taxon>Alphaproteobacteria</taxon>
        <taxon>Rhodobacterales</taxon>
        <taxon>Paracoccaceae</taxon>
        <taxon>Paracoccus</taxon>
    </lineage>
</organism>
<keyword evidence="2 6" id="KW-0808">Transferase</keyword>
<dbReference type="Proteomes" id="UP001589795">
    <property type="component" value="Unassembled WGS sequence"/>
</dbReference>
<dbReference type="NCBIfam" id="TIGR01315">
    <property type="entry name" value="5C_CHO_kinase"/>
    <property type="match status" value="1"/>
</dbReference>
<dbReference type="InterPro" id="IPR018485">
    <property type="entry name" value="FGGY_C"/>
</dbReference>
<evidence type="ECO:0000313" key="6">
    <source>
        <dbReference type="EMBL" id="MFC0201135.1"/>
    </source>
</evidence>
<keyword evidence="7" id="KW-1185">Reference proteome</keyword>
<accession>A0ABV6CK56</accession>
<dbReference type="EMBL" id="JBHLWQ010000119">
    <property type="protein sequence ID" value="MFC0201135.1"/>
    <property type="molecule type" value="Genomic_DNA"/>
</dbReference>
<dbReference type="CDD" id="cd07782">
    <property type="entry name" value="ASKHA_NBD_FGGY_D-RBK"/>
    <property type="match status" value="1"/>
</dbReference>
<name>A0ABV6CK56_9RHOB</name>
<evidence type="ECO:0000259" key="4">
    <source>
        <dbReference type="Pfam" id="PF00370"/>
    </source>
</evidence>
<dbReference type="Gene3D" id="1.20.58.2240">
    <property type="match status" value="1"/>
</dbReference>
<feature type="domain" description="Carbohydrate kinase FGGY N-terminal" evidence="4">
    <location>
        <begin position="6"/>
        <end position="260"/>
    </location>
</feature>
<evidence type="ECO:0000256" key="1">
    <source>
        <dbReference type="ARBA" id="ARBA00009156"/>
    </source>
</evidence>
<dbReference type="PANTHER" id="PTHR43435:SF4">
    <property type="entry name" value="FGGY CARBOHYDRATE KINASE DOMAIN-CONTAINING PROTEIN"/>
    <property type="match status" value="1"/>
</dbReference>
<dbReference type="SUPFAM" id="SSF53067">
    <property type="entry name" value="Actin-like ATPase domain"/>
    <property type="match status" value="2"/>
</dbReference>
<proteinExistence type="inferred from homology"/>
<dbReference type="RefSeq" id="WP_265507038.1">
    <property type="nucleotide sequence ID" value="NZ_JAOTBE010000022.1"/>
</dbReference>
<evidence type="ECO:0000259" key="5">
    <source>
        <dbReference type="Pfam" id="PF02782"/>
    </source>
</evidence>
<dbReference type="Pfam" id="PF00370">
    <property type="entry name" value="FGGY_N"/>
    <property type="match status" value="1"/>
</dbReference>
<dbReference type="InterPro" id="IPR000577">
    <property type="entry name" value="Carb_kinase_FGGY"/>
</dbReference>
<gene>
    <name evidence="6" type="ORF">ACFFIZ_12675</name>
</gene>
<dbReference type="Pfam" id="PF02782">
    <property type="entry name" value="FGGY_C"/>
    <property type="match status" value="1"/>
</dbReference>
<sequence>MPGHFIGIDVGTGSARAGVFDSAGTMLASAKRDIDLYRPSGDIAEQSSEQVWSAVCQSVEEAVKRSGIDASDVQGIGFDATCSLVVRGDTPLGVGDAAHPERDIIVWMDHRAVEQSARINAGGHDVLRYVGGRISPEMETPKLLWLKENRRDVFDAARHFFDLTDFLTWKATGSTARSTCTVTCKWTYLAHEGRWDADYFRSIGLAELAEEGFARIGTVVVEPGTPLGAGLTRDAAEAMGLPAGIAVAAGLIDAHAGGVGTVCAKGGAEDATASLGYVFGTSSCTMTTTREPAFVPGVWGPYFSAMVPGAWLNEGGQSVAGAAIDHLVSMHPAHGHALAAARADGKSLPEWLADAALTHAGGASQAVRLAAHLHVVPEFLGNRAPFADPHARAVISGVGADTDVNSLVALYVAGICGLGYGLRQIVQTQRAHGAGVDRIAISGGAGRHPLIRQVLADATDLPVDATASEEPVLLGSAMLGAVAAGAFPDLAAAMPAMSSVQTTYRPDDGTRALHAARFDAFLALQSTARDIRMATDAALAG</sequence>
<dbReference type="Gene3D" id="3.30.420.40">
    <property type="match status" value="1"/>
</dbReference>
<protein>
    <submittedName>
        <fullName evidence="6">FGGY-family carbohydrate kinase</fullName>
        <ecNumber evidence="6">2.7.1.-</ecNumber>
    </submittedName>
</protein>
<comment type="caution">
    <text evidence="6">The sequence shown here is derived from an EMBL/GenBank/DDBJ whole genome shotgun (WGS) entry which is preliminary data.</text>
</comment>
<dbReference type="EC" id="2.7.1.-" evidence="6"/>
<evidence type="ECO:0000313" key="7">
    <source>
        <dbReference type="Proteomes" id="UP001589795"/>
    </source>
</evidence>